<dbReference type="PANTHER" id="PTHR11040">
    <property type="entry name" value="ZINC/IRON TRANSPORTER"/>
    <property type="match status" value="1"/>
</dbReference>
<dbReference type="OrthoDB" id="9787346at2"/>
<proteinExistence type="inferred from homology"/>
<dbReference type="RefSeq" id="WP_076094474.1">
    <property type="nucleotide sequence ID" value="NZ_MTHD01000003.1"/>
</dbReference>
<sequence length="291" mass="29363">MTQIVVRHYARPAARKHLWIGIAMAAVALVFGIEQAVLWFSTHPMALTGLQASLFAGLATGLGAIPVLFMRRPQERLMAPMLGLAGGMMLAASVFSLLVPAVQTVAASGTPWSLGVATAAALLAGAAMMHLMDKRTEHSHVESVEASKVMPHIGLVVAAIALHNIPEGLAVGVSAAAGVDHGMTLGIAIQNVPEGWIVASAMVALGAGPWRAAAMALATGLVEPVGGLFGVIASSTAGAALPLALAAAAGAMLWVVSHELIPASHRPGREAAGTAGLIAGFAVMTTLAVGI</sequence>
<dbReference type="EMBL" id="MTHD01000003">
    <property type="protein sequence ID" value="OMG53614.1"/>
    <property type="molecule type" value="Genomic_DNA"/>
</dbReference>
<keyword evidence="5" id="KW-0862">Zinc</keyword>
<organism evidence="9 10">
    <name type="scientific">Azonexus hydrophilus</name>
    <dbReference type="NCBI Taxonomy" id="418702"/>
    <lineage>
        <taxon>Bacteria</taxon>
        <taxon>Pseudomonadati</taxon>
        <taxon>Pseudomonadota</taxon>
        <taxon>Betaproteobacteria</taxon>
        <taxon>Rhodocyclales</taxon>
        <taxon>Azonexaceae</taxon>
        <taxon>Azonexus</taxon>
    </lineage>
</organism>
<feature type="transmembrane region" description="Helical" evidence="8">
    <location>
        <begin position="18"/>
        <end position="40"/>
    </location>
</feature>
<keyword evidence="10" id="KW-1185">Reference proteome</keyword>
<keyword evidence="4 8" id="KW-0812">Transmembrane</keyword>
<protein>
    <recommendedName>
        <fullName evidence="11">ZIP family metal transporter</fullName>
    </recommendedName>
</protein>
<dbReference type="GO" id="GO:0005385">
    <property type="term" value="F:zinc ion transmembrane transporter activity"/>
    <property type="evidence" value="ECO:0007669"/>
    <property type="project" value="TreeGrafter"/>
</dbReference>
<evidence type="ECO:0000256" key="8">
    <source>
        <dbReference type="SAM" id="Phobius"/>
    </source>
</evidence>
<evidence type="ECO:0000256" key="4">
    <source>
        <dbReference type="ARBA" id="ARBA00022692"/>
    </source>
</evidence>
<feature type="transmembrane region" description="Helical" evidence="8">
    <location>
        <begin position="82"/>
        <end position="106"/>
    </location>
</feature>
<accession>A0A1R1I4Q1</accession>
<feature type="transmembrane region" description="Helical" evidence="8">
    <location>
        <begin position="52"/>
        <end position="70"/>
    </location>
</feature>
<dbReference type="PANTHER" id="PTHR11040:SF211">
    <property type="entry name" value="ZINC TRANSPORTER ZIP11"/>
    <property type="match status" value="1"/>
</dbReference>
<comment type="similarity">
    <text evidence="2">Belongs to the ZIP transporter (TC 2.A.5) family.</text>
</comment>
<comment type="caution">
    <text evidence="9">The sequence shown here is derived from an EMBL/GenBank/DDBJ whole genome shotgun (WGS) entry which is preliminary data.</text>
</comment>
<evidence type="ECO:0000256" key="1">
    <source>
        <dbReference type="ARBA" id="ARBA00004651"/>
    </source>
</evidence>
<evidence type="ECO:0000256" key="6">
    <source>
        <dbReference type="ARBA" id="ARBA00022989"/>
    </source>
</evidence>
<comment type="subcellular location">
    <subcellularLocation>
        <location evidence="1">Cell membrane</location>
        <topology evidence="1">Multi-pass membrane protein</topology>
    </subcellularLocation>
</comment>
<dbReference type="Pfam" id="PF02535">
    <property type="entry name" value="Zip"/>
    <property type="match status" value="1"/>
</dbReference>
<feature type="transmembrane region" description="Helical" evidence="8">
    <location>
        <begin position="271"/>
        <end position="290"/>
    </location>
</feature>
<evidence type="ECO:0000256" key="3">
    <source>
        <dbReference type="ARBA" id="ARBA00022475"/>
    </source>
</evidence>
<dbReference type="Proteomes" id="UP000187526">
    <property type="component" value="Unassembled WGS sequence"/>
</dbReference>
<evidence type="ECO:0000313" key="10">
    <source>
        <dbReference type="Proteomes" id="UP000187526"/>
    </source>
</evidence>
<feature type="transmembrane region" description="Helical" evidence="8">
    <location>
        <begin position="153"/>
        <end position="176"/>
    </location>
</feature>
<keyword evidence="3" id="KW-1003">Cell membrane</keyword>
<feature type="transmembrane region" description="Helical" evidence="8">
    <location>
        <begin position="228"/>
        <end position="256"/>
    </location>
</feature>
<dbReference type="GO" id="GO:0005886">
    <property type="term" value="C:plasma membrane"/>
    <property type="evidence" value="ECO:0007669"/>
    <property type="project" value="UniProtKB-SubCell"/>
</dbReference>
<dbReference type="AlphaFoldDB" id="A0A1R1I4Q1"/>
<evidence type="ECO:0008006" key="11">
    <source>
        <dbReference type="Google" id="ProtNLM"/>
    </source>
</evidence>
<evidence type="ECO:0000256" key="7">
    <source>
        <dbReference type="ARBA" id="ARBA00023136"/>
    </source>
</evidence>
<gene>
    <name evidence="9" type="ORF">BJN45_09240</name>
</gene>
<evidence type="ECO:0000313" key="9">
    <source>
        <dbReference type="EMBL" id="OMG53614.1"/>
    </source>
</evidence>
<keyword evidence="7 8" id="KW-0472">Membrane</keyword>
<keyword evidence="6 8" id="KW-1133">Transmembrane helix</keyword>
<feature type="transmembrane region" description="Helical" evidence="8">
    <location>
        <begin position="196"/>
        <end position="221"/>
    </location>
</feature>
<evidence type="ECO:0000256" key="2">
    <source>
        <dbReference type="ARBA" id="ARBA00006939"/>
    </source>
</evidence>
<name>A0A1R1I4Q1_9RHOO</name>
<feature type="transmembrane region" description="Helical" evidence="8">
    <location>
        <begin position="112"/>
        <end position="132"/>
    </location>
</feature>
<evidence type="ECO:0000256" key="5">
    <source>
        <dbReference type="ARBA" id="ARBA00022833"/>
    </source>
</evidence>
<dbReference type="STRING" id="418702.BJN45_09240"/>
<reference evidence="9 10" key="1">
    <citation type="submission" date="2016-10" db="EMBL/GenBank/DDBJ databases">
        <title>Alkaliphiles isolated from bioreactors.</title>
        <authorList>
            <person name="Salah Z."/>
            <person name="Rout S.P."/>
            <person name="Humphreys P.N."/>
        </authorList>
    </citation>
    <scope>NUCLEOTIDE SEQUENCE [LARGE SCALE GENOMIC DNA]</scope>
    <source>
        <strain evidence="9 10">ZS02</strain>
    </source>
</reference>
<dbReference type="InterPro" id="IPR003689">
    <property type="entry name" value="ZIP"/>
</dbReference>